<accession>A0ABY6Q370</accession>
<gene>
    <name evidence="3" type="ORF">E0F26_00400</name>
</gene>
<protein>
    <submittedName>
        <fullName evidence="3">Ferrous iron transport protein A</fullName>
    </submittedName>
</protein>
<dbReference type="Gene3D" id="2.30.30.90">
    <property type="match status" value="1"/>
</dbReference>
<proteinExistence type="predicted"/>
<dbReference type="EMBL" id="CP036501">
    <property type="protein sequence ID" value="UZP73285.1"/>
    <property type="molecule type" value="Genomic_DNA"/>
</dbReference>
<keyword evidence="4" id="KW-1185">Reference proteome</keyword>
<evidence type="ECO:0000313" key="4">
    <source>
        <dbReference type="Proteomes" id="UP001317963"/>
    </source>
</evidence>
<evidence type="ECO:0000256" key="1">
    <source>
        <dbReference type="ARBA" id="ARBA00023004"/>
    </source>
</evidence>
<evidence type="ECO:0000313" key="3">
    <source>
        <dbReference type="EMBL" id="UZP73285.1"/>
    </source>
</evidence>
<dbReference type="RefSeq" id="WP_279242063.1">
    <property type="nucleotide sequence ID" value="NZ_CP036501.1"/>
</dbReference>
<name>A0ABY6Q370_9GAMM</name>
<reference evidence="3 4" key="1">
    <citation type="submission" date="2019-02" db="EMBL/GenBank/DDBJ databases">
        <title>Halieaceae_genomes.</title>
        <authorList>
            <person name="Li S.-H."/>
        </authorList>
    </citation>
    <scope>NUCLEOTIDE SEQUENCE [LARGE SCALE GENOMIC DNA]</scope>
    <source>
        <strain evidence="3 4">JH123</strain>
    </source>
</reference>
<evidence type="ECO:0000259" key="2">
    <source>
        <dbReference type="SMART" id="SM00899"/>
    </source>
</evidence>
<sequence>MSIPSNQTSLWSLSSGESAVIHDFDSSEIDAATRRLMDIGFRAGQRVTCLMTPGFGAPRVYAVGGATYSLDRATAERIQTCEPSA</sequence>
<dbReference type="Proteomes" id="UP001317963">
    <property type="component" value="Chromosome"/>
</dbReference>
<dbReference type="SUPFAM" id="SSF50037">
    <property type="entry name" value="C-terminal domain of transcriptional repressors"/>
    <property type="match status" value="1"/>
</dbReference>
<dbReference type="InterPro" id="IPR008988">
    <property type="entry name" value="Transcriptional_repressor_C"/>
</dbReference>
<organism evidence="3 4">
    <name type="scientific">Candidatus Paraluminiphilus aquimaris</name>
    <dbReference type="NCBI Taxonomy" id="2518994"/>
    <lineage>
        <taxon>Bacteria</taxon>
        <taxon>Pseudomonadati</taxon>
        <taxon>Pseudomonadota</taxon>
        <taxon>Gammaproteobacteria</taxon>
        <taxon>Cellvibrionales</taxon>
        <taxon>Halieaceae</taxon>
        <taxon>Candidatus Paraluminiphilus</taxon>
    </lineage>
</organism>
<feature type="domain" description="Ferrous iron transporter FeoA-like" evidence="2">
    <location>
        <begin position="8"/>
        <end position="82"/>
    </location>
</feature>
<dbReference type="Pfam" id="PF04023">
    <property type="entry name" value="FeoA"/>
    <property type="match status" value="1"/>
</dbReference>
<keyword evidence="1" id="KW-0408">Iron</keyword>
<dbReference type="SMART" id="SM00899">
    <property type="entry name" value="FeoA"/>
    <property type="match status" value="1"/>
</dbReference>
<dbReference type="InterPro" id="IPR038157">
    <property type="entry name" value="FeoA_core_dom"/>
</dbReference>
<dbReference type="InterPro" id="IPR007167">
    <property type="entry name" value="Fe-transptr_FeoA-like"/>
</dbReference>